<keyword evidence="1" id="KW-1133">Transmembrane helix</keyword>
<feature type="transmembrane region" description="Helical" evidence="1">
    <location>
        <begin position="191"/>
        <end position="209"/>
    </location>
</feature>
<name>A0A374N2I6_9FIRM</name>
<evidence type="ECO:0000313" key="3">
    <source>
        <dbReference type="EMBL" id="RGI77916.1"/>
    </source>
</evidence>
<dbReference type="Pfam" id="PF01569">
    <property type="entry name" value="PAP2"/>
    <property type="match status" value="1"/>
</dbReference>
<evidence type="ECO:0000256" key="1">
    <source>
        <dbReference type="SAM" id="Phobius"/>
    </source>
</evidence>
<evidence type="ECO:0000259" key="2">
    <source>
        <dbReference type="Pfam" id="PF01569"/>
    </source>
</evidence>
<proteinExistence type="predicted"/>
<reference evidence="3 4" key="1">
    <citation type="submission" date="2018-08" db="EMBL/GenBank/DDBJ databases">
        <title>A genome reference for cultivated species of the human gut microbiota.</title>
        <authorList>
            <person name="Zou Y."/>
            <person name="Xue W."/>
            <person name="Luo G."/>
        </authorList>
    </citation>
    <scope>NUCLEOTIDE SEQUENCE [LARGE SCALE GENOMIC DNA]</scope>
    <source>
        <strain evidence="3 4">TM10-1AC</strain>
    </source>
</reference>
<feature type="transmembrane region" description="Helical" evidence="1">
    <location>
        <begin position="89"/>
        <end position="107"/>
    </location>
</feature>
<feature type="transmembrane region" description="Helical" evidence="1">
    <location>
        <begin position="168"/>
        <end position="185"/>
    </location>
</feature>
<keyword evidence="1" id="KW-0812">Transmembrane</keyword>
<dbReference type="InterPro" id="IPR000326">
    <property type="entry name" value="PAP2/HPO"/>
</dbReference>
<gene>
    <name evidence="3" type="ORF">DXD91_14725</name>
</gene>
<dbReference type="SUPFAM" id="SSF48317">
    <property type="entry name" value="Acid phosphatase/Vanadium-dependent haloperoxidase"/>
    <property type="match status" value="1"/>
</dbReference>
<dbReference type="InterPro" id="IPR036938">
    <property type="entry name" value="PAP2/HPO_sf"/>
</dbReference>
<sequence length="235" mass="27673">MGKEKGDVMAEKLKKYRHGLLLLYFPFYLAAFAYLEKRVPDKVHIINCAIDQYIPFVEVFIIPYLLWFAYVAVAGIYFFFKEKESFCKWMYFGMIGMTIFIIVSYLYPNGLELRPETFTRDNIFVQLTKMIYSMDTPTNVLPSIHVFNSMAVYFAVKNSPKLKNNKAARTGTFVMTLLIILSTMFLKQHSVVDVLTALILSCLSYDFIYNERTEKIRDGLEELKFRRKRKEFSKY</sequence>
<dbReference type="EMBL" id="QSOE01000166">
    <property type="protein sequence ID" value="RGI77916.1"/>
    <property type="molecule type" value="Genomic_DNA"/>
</dbReference>
<dbReference type="Proteomes" id="UP000262524">
    <property type="component" value="Unassembled WGS sequence"/>
</dbReference>
<comment type="caution">
    <text evidence="3">The sequence shown here is derived from an EMBL/GenBank/DDBJ whole genome shotgun (WGS) entry which is preliminary data.</text>
</comment>
<organism evidence="3 4">
    <name type="scientific">Anaerobutyricum hallii</name>
    <dbReference type="NCBI Taxonomy" id="39488"/>
    <lineage>
        <taxon>Bacteria</taxon>
        <taxon>Bacillati</taxon>
        <taxon>Bacillota</taxon>
        <taxon>Clostridia</taxon>
        <taxon>Lachnospirales</taxon>
        <taxon>Lachnospiraceae</taxon>
        <taxon>Anaerobutyricum</taxon>
    </lineage>
</organism>
<keyword evidence="1" id="KW-0472">Membrane</keyword>
<feature type="transmembrane region" description="Helical" evidence="1">
    <location>
        <begin position="61"/>
        <end position="80"/>
    </location>
</feature>
<dbReference type="AlphaFoldDB" id="A0A374N2I6"/>
<evidence type="ECO:0000313" key="4">
    <source>
        <dbReference type="Proteomes" id="UP000262524"/>
    </source>
</evidence>
<feature type="domain" description="Phosphatidic acid phosphatase type 2/haloperoxidase" evidence="2">
    <location>
        <begin position="134"/>
        <end position="209"/>
    </location>
</feature>
<accession>A0A374N2I6</accession>
<protein>
    <submittedName>
        <fullName evidence="3">Phosphatase PAP2 family protein</fullName>
    </submittedName>
</protein>
<feature type="transmembrane region" description="Helical" evidence="1">
    <location>
        <begin position="20"/>
        <end position="35"/>
    </location>
</feature>